<feature type="region of interest" description="Disordered" evidence="1">
    <location>
        <begin position="77"/>
        <end position="102"/>
    </location>
</feature>
<proteinExistence type="predicted"/>
<dbReference type="EMBL" id="WJQS01000002">
    <property type="protein sequence ID" value="MRI84851.1"/>
    <property type="molecule type" value="Genomic_DNA"/>
</dbReference>
<organism evidence="3 4">
    <name type="scientific">Fundicoccus ignavus</name>
    <dbReference type="NCBI Taxonomy" id="2664442"/>
    <lineage>
        <taxon>Bacteria</taxon>
        <taxon>Bacillati</taxon>
        <taxon>Bacillota</taxon>
        <taxon>Bacilli</taxon>
        <taxon>Lactobacillales</taxon>
        <taxon>Aerococcaceae</taxon>
        <taxon>Fundicoccus</taxon>
    </lineage>
</organism>
<evidence type="ECO:0000256" key="1">
    <source>
        <dbReference type="SAM" id="MobiDB-lite"/>
    </source>
</evidence>
<feature type="transmembrane region" description="Helical" evidence="2">
    <location>
        <begin position="113"/>
        <end position="137"/>
    </location>
</feature>
<dbReference type="Gene3D" id="1.10.260.40">
    <property type="entry name" value="lambda repressor-like DNA-binding domains"/>
    <property type="match status" value="1"/>
</dbReference>
<dbReference type="PANTHER" id="PTHR34475">
    <property type="match status" value="1"/>
</dbReference>
<dbReference type="CDD" id="cd00093">
    <property type="entry name" value="HTH_XRE"/>
    <property type="match status" value="1"/>
</dbReference>
<dbReference type="InterPro" id="IPR001387">
    <property type="entry name" value="Cro/C1-type_HTH"/>
</dbReference>
<dbReference type="RefSeq" id="WP_153863180.1">
    <property type="nucleotide sequence ID" value="NZ_WJQS01000002.1"/>
</dbReference>
<keyword evidence="2" id="KW-1133">Transmembrane helix</keyword>
<dbReference type="Pfam" id="PF13413">
    <property type="entry name" value="HTH_25"/>
    <property type="match status" value="1"/>
</dbReference>
<dbReference type="PANTHER" id="PTHR34475:SF1">
    <property type="entry name" value="CYTOSKELETON PROTEIN RODZ"/>
    <property type="match status" value="1"/>
</dbReference>
<accession>A0A6I2GH75</accession>
<dbReference type="AlphaFoldDB" id="A0A6I2GH75"/>
<feature type="compositionally biased region" description="Acidic residues" evidence="1">
    <location>
        <begin position="77"/>
        <end position="88"/>
    </location>
</feature>
<feature type="compositionally biased region" description="Low complexity" evidence="1">
    <location>
        <begin position="149"/>
        <end position="168"/>
    </location>
</feature>
<evidence type="ECO:0000313" key="3">
    <source>
        <dbReference type="EMBL" id="MRI84851.1"/>
    </source>
</evidence>
<feature type="compositionally biased region" description="Acidic residues" evidence="1">
    <location>
        <begin position="169"/>
        <end position="180"/>
    </location>
</feature>
<keyword evidence="2" id="KW-0812">Transmembrane</keyword>
<evidence type="ECO:0000313" key="4">
    <source>
        <dbReference type="Proteomes" id="UP000430975"/>
    </source>
</evidence>
<feature type="region of interest" description="Disordered" evidence="1">
    <location>
        <begin position="146"/>
        <end position="180"/>
    </location>
</feature>
<dbReference type="GO" id="GO:0003677">
    <property type="term" value="F:DNA binding"/>
    <property type="evidence" value="ECO:0007669"/>
    <property type="project" value="InterPro"/>
</dbReference>
<dbReference type="Proteomes" id="UP000430975">
    <property type="component" value="Unassembled WGS sequence"/>
</dbReference>
<evidence type="ECO:0000256" key="2">
    <source>
        <dbReference type="SAM" id="Phobius"/>
    </source>
</evidence>
<keyword evidence="4" id="KW-1185">Reference proteome</keyword>
<reference evidence="3 4" key="1">
    <citation type="submission" date="2019-11" db="EMBL/GenBank/DDBJ databases">
        <title>Characterisation of Fundicoccus ignavus gen. nov. sp. nov., a novel genus of the family Aerococcaceae isolated from bulk tank milk.</title>
        <authorList>
            <person name="Siebert A."/>
            <person name="Huptas C."/>
            <person name="Wenning M."/>
            <person name="Scherer S."/>
            <person name="Doll E.V."/>
        </authorList>
    </citation>
    <scope>NUCLEOTIDE SEQUENCE [LARGE SCALE GENOMIC DNA]</scope>
    <source>
        <strain evidence="3 4">WS4759</strain>
    </source>
</reference>
<dbReference type="SUPFAM" id="SSF47413">
    <property type="entry name" value="lambda repressor-like DNA-binding domains"/>
    <property type="match status" value="1"/>
</dbReference>
<sequence>MSELGTRLREARVEKGYTLNTLQQMTKIQKKYLQAIEDGQYEEVPGNFYVRAFVKQYADMVGLNGEDLLEEFQEELESQAEETDETLVETETTLPSRLSQRQGSNEKNAWEAVFSYLPVIFLVAIIVLIMLTLVVAINRIGNVEQNTTVNEPNSSSVVSSVEPDSVSLEPEDESSEESIETEAELTANQILVGDQVLTLISSEGEETTYEINGSFSDFTFEVEGLGYVWLGVYEDEMMIVDDTIAEGDTYEIAEVSEGTTSFRIRFGYPEGGLLIVNGTELPIDNAYFSDTIVFVLNEDTEEIDGTIQEETVVSDEISEEATNEFQGPAVLDPSNNTGNE</sequence>
<protein>
    <submittedName>
        <fullName evidence="3">Helix-turn-helix domain-containing protein</fullName>
    </submittedName>
</protein>
<keyword evidence="2" id="KW-0472">Membrane</keyword>
<dbReference type="InterPro" id="IPR050400">
    <property type="entry name" value="Bact_Cytoskel_RodZ"/>
</dbReference>
<dbReference type="InterPro" id="IPR010982">
    <property type="entry name" value="Lambda_DNA-bd_dom_sf"/>
</dbReference>
<name>A0A6I2GH75_9LACT</name>
<gene>
    <name evidence="3" type="ORF">GIY09_02915</name>
</gene>
<comment type="caution">
    <text evidence="3">The sequence shown here is derived from an EMBL/GenBank/DDBJ whole genome shotgun (WGS) entry which is preliminary data.</text>
</comment>
<feature type="region of interest" description="Disordered" evidence="1">
    <location>
        <begin position="316"/>
        <end position="340"/>
    </location>
</feature>